<dbReference type="PANTHER" id="PTHR34216:SF3">
    <property type="entry name" value="POLY-BETA-1,6-N-ACETYL-D-GLUCOSAMINE N-DEACETYLASE"/>
    <property type="match status" value="1"/>
</dbReference>
<dbReference type="EMBL" id="LGIA01000043">
    <property type="protein sequence ID" value="KOH46162.1"/>
    <property type="molecule type" value="Genomic_DNA"/>
</dbReference>
<name>A0A0L8VDD7_9BACT</name>
<evidence type="ECO:0000259" key="3">
    <source>
        <dbReference type="PROSITE" id="PS51677"/>
    </source>
</evidence>
<comment type="subcellular location">
    <subcellularLocation>
        <location evidence="1">Secreted</location>
    </subcellularLocation>
</comment>
<dbReference type="PANTHER" id="PTHR34216">
    <property type="match status" value="1"/>
</dbReference>
<evidence type="ECO:0000313" key="4">
    <source>
        <dbReference type="EMBL" id="KOH46162.1"/>
    </source>
</evidence>
<evidence type="ECO:0000313" key="5">
    <source>
        <dbReference type="Proteomes" id="UP000036958"/>
    </source>
</evidence>
<dbReference type="CDD" id="cd10918">
    <property type="entry name" value="CE4_NodB_like_5s_6s"/>
    <property type="match status" value="1"/>
</dbReference>
<protein>
    <recommendedName>
        <fullName evidence="3">NodB homology domain-containing protein</fullName>
    </recommendedName>
</protein>
<keyword evidence="2" id="KW-0732">Signal</keyword>
<dbReference type="AlphaFoldDB" id="A0A0L8VDD7"/>
<organism evidence="4 5">
    <name type="scientific">Sunxiuqinia dokdonensis</name>
    <dbReference type="NCBI Taxonomy" id="1409788"/>
    <lineage>
        <taxon>Bacteria</taxon>
        <taxon>Pseudomonadati</taxon>
        <taxon>Bacteroidota</taxon>
        <taxon>Bacteroidia</taxon>
        <taxon>Marinilabiliales</taxon>
        <taxon>Prolixibacteraceae</taxon>
        <taxon>Sunxiuqinia</taxon>
    </lineage>
</organism>
<keyword evidence="5" id="KW-1185">Reference proteome</keyword>
<comment type="caution">
    <text evidence="4">The sequence shown here is derived from an EMBL/GenBank/DDBJ whole genome shotgun (WGS) entry which is preliminary data.</text>
</comment>
<evidence type="ECO:0000256" key="1">
    <source>
        <dbReference type="ARBA" id="ARBA00004613"/>
    </source>
</evidence>
<accession>A0A0L8VDD7</accession>
<sequence length="306" mass="35623">MISLAARPFSLAQLSAGDDVPVLLPFYHLVSDHDHPFQYNYRVLSTKRFREDLDFLLAYFEPITLEELHSGMNLKNCFHLSFDDGLRQCFDVIAPILKEKGVPATFFVNPAFVDNHDLFHRYKAAVLNQFFAKKGVMSDLQNTYADLMSLDQMAEDVGLDWQEYLQKENPYMTLEQLSQLERDGFTIGAHSWDHPEFWLLDEASQLDEIRESMEWLGANFSPKIKAFAFPFTDFGVSPFVFDAIRRERLCDLTFGTAGIKFEKETRHHQRLPMERAGYKTARDLLKAEYLSYQLKRLVDQHVAKRE</sequence>
<feature type="domain" description="NodB homology" evidence="3">
    <location>
        <begin position="76"/>
        <end position="306"/>
    </location>
</feature>
<dbReference type="PROSITE" id="PS51677">
    <property type="entry name" value="NODB"/>
    <property type="match status" value="1"/>
</dbReference>
<dbReference type="STRING" id="1409788.NC99_10250"/>
<dbReference type="InterPro" id="IPR002509">
    <property type="entry name" value="NODB_dom"/>
</dbReference>
<dbReference type="GO" id="GO:0005576">
    <property type="term" value="C:extracellular region"/>
    <property type="evidence" value="ECO:0007669"/>
    <property type="project" value="UniProtKB-SubCell"/>
</dbReference>
<dbReference type="Gene3D" id="3.20.20.370">
    <property type="entry name" value="Glycoside hydrolase/deacetylase"/>
    <property type="match status" value="1"/>
</dbReference>
<dbReference type="GO" id="GO:0005975">
    <property type="term" value="P:carbohydrate metabolic process"/>
    <property type="evidence" value="ECO:0007669"/>
    <property type="project" value="InterPro"/>
</dbReference>
<dbReference type="Pfam" id="PF01522">
    <property type="entry name" value="Polysacc_deac_1"/>
    <property type="match status" value="1"/>
</dbReference>
<gene>
    <name evidence="4" type="ORF">NC99_10250</name>
</gene>
<dbReference type="GO" id="GO:0016810">
    <property type="term" value="F:hydrolase activity, acting on carbon-nitrogen (but not peptide) bonds"/>
    <property type="evidence" value="ECO:0007669"/>
    <property type="project" value="InterPro"/>
</dbReference>
<reference evidence="5" key="1">
    <citation type="submission" date="2015-07" db="EMBL/GenBank/DDBJ databases">
        <title>Genome sequencing of Sunxiuqinia dokdonensis strain SK.</title>
        <authorList>
            <person name="Ahn S."/>
            <person name="Kim B.-C."/>
        </authorList>
    </citation>
    <scope>NUCLEOTIDE SEQUENCE [LARGE SCALE GENOMIC DNA]</scope>
    <source>
        <strain evidence="5">SK</strain>
    </source>
</reference>
<dbReference type="InterPro" id="IPR051398">
    <property type="entry name" value="Polysacch_Deacetylase"/>
</dbReference>
<dbReference type="SUPFAM" id="SSF88713">
    <property type="entry name" value="Glycoside hydrolase/deacetylase"/>
    <property type="match status" value="1"/>
</dbReference>
<evidence type="ECO:0000256" key="2">
    <source>
        <dbReference type="ARBA" id="ARBA00022729"/>
    </source>
</evidence>
<dbReference type="InterPro" id="IPR011330">
    <property type="entry name" value="Glyco_hydro/deAcase_b/a-brl"/>
</dbReference>
<proteinExistence type="predicted"/>
<dbReference type="Proteomes" id="UP000036958">
    <property type="component" value="Unassembled WGS sequence"/>
</dbReference>